<comment type="caution">
    <text evidence="1">The sequence shown here is derived from an EMBL/GenBank/DDBJ whole genome shotgun (WGS) entry which is preliminary data.</text>
</comment>
<accession>A0AA40TII7</accession>
<sequence>MPNLNMLDMGDKFRSLEVLLAAALEMNWSKDDESDIAVELIDIALQRCRALRQQVDFPGVKNA</sequence>
<reference evidence="2" key="1">
    <citation type="submission" date="2015-09" db="EMBL/GenBank/DDBJ databases">
        <title>Prevalence of NDMs in South Africa.</title>
        <authorList>
            <person name="Osei Sekyere J."/>
            <person name="Govinden U."/>
            <person name="Essack S."/>
            <person name="Haldorsen B."/>
            <person name="Samuelsen O."/>
            <person name="Aasnaes B."/>
            <person name="Sundsfjord A."/>
        </authorList>
    </citation>
    <scope>NUCLEOTIDE SEQUENCE [LARGE SCALE GENOMIC DNA]</scope>
    <source>
        <strain evidence="2">ST62:944112508</strain>
    </source>
</reference>
<name>A0AA40TII7_CITFR</name>
<dbReference type="EMBL" id="LJEB01000114">
    <property type="protein sequence ID" value="KPR51264.1"/>
    <property type="molecule type" value="Genomic_DNA"/>
</dbReference>
<dbReference type="Proteomes" id="UP000050520">
    <property type="component" value="Unassembled WGS sequence"/>
</dbReference>
<evidence type="ECO:0000313" key="2">
    <source>
        <dbReference type="Proteomes" id="UP000050520"/>
    </source>
</evidence>
<organism evidence="1 2">
    <name type="scientific">Citrobacter freundii</name>
    <dbReference type="NCBI Taxonomy" id="546"/>
    <lineage>
        <taxon>Bacteria</taxon>
        <taxon>Pseudomonadati</taxon>
        <taxon>Pseudomonadota</taxon>
        <taxon>Gammaproteobacteria</taxon>
        <taxon>Enterobacterales</taxon>
        <taxon>Enterobacteriaceae</taxon>
        <taxon>Citrobacter</taxon>
        <taxon>Citrobacter freundii complex</taxon>
    </lineage>
</organism>
<dbReference type="RefSeq" id="WP_048213282.1">
    <property type="nucleotide sequence ID" value="NZ_JAFHJT010000031.1"/>
</dbReference>
<protein>
    <submittedName>
        <fullName evidence="1">Uncharacterized protein</fullName>
    </submittedName>
</protein>
<evidence type="ECO:0000313" key="1">
    <source>
        <dbReference type="EMBL" id="KPR51264.1"/>
    </source>
</evidence>
<reference evidence="1 2" key="2">
    <citation type="journal article" date="2017" name="PLoS ONE">
        <title>Genomic and phenotypic characterisation of fluoroquinolone resistance mechanisms in Enterobacteriaceae in Durban, South Africa.</title>
        <authorList>
            <person name="Osei Sekyere J."/>
            <person name="Amoako D.G."/>
        </authorList>
    </citation>
    <scope>NUCLEOTIDE SEQUENCE [LARGE SCALE GENOMIC DNA]</scope>
    <source>
        <strain evidence="1 2">ST62:944112508</strain>
    </source>
</reference>
<dbReference type="AlphaFoldDB" id="A0AA40TII7"/>
<proteinExistence type="predicted"/>
<gene>
    <name evidence="1" type="ORF">AN672_22410</name>
</gene>